<accession>A0A8H3ZI44</accession>
<protein>
    <submittedName>
        <fullName evidence="2">Uncharacterized protein</fullName>
    </submittedName>
</protein>
<sequence length="102" mass="11071">MHRCMRGWAMVDLGRPRFPSPLHHPRRRAGDGEQGQHRGRGSASVGLTLAVTTTHARAHSHLCHCLALPRSVILVDPGRRGSVAFPTHTAGQATATGSFYTR</sequence>
<dbReference type="Proteomes" id="UP000434172">
    <property type="component" value="Unassembled WGS sequence"/>
</dbReference>
<evidence type="ECO:0000256" key="1">
    <source>
        <dbReference type="SAM" id="MobiDB-lite"/>
    </source>
</evidence>
<feature type="region of interest" description="Disordered" evidence="1">
    <location>
        <begin position="15"/>
        <end position="43"/>
    </location>
</feature>
<dbReference type="EMBL" id="WOWK01000148">
    <property type="protein sequence ID" value="KAF0316777.1"/>
    <property type="molecule type" value="Genomic_DNA"/>
</dbReference>
<reference evidence="2 3" key="1">
    <citation type="submission" date="2019-12" db="EMBL/GenBank/DDBJ databases">
        <title>A genome sequence resource for the geographically widespread anthracnose pathogen Colletotrichum asianum.</title>
        <authorList>
            <person name="Meng Y."/>
        </authorList>
    </citation>
    <scope>NUCLEOTIDE SEQUENCE [LARGE SCALE GENOMIC DNA]</scope>
    <source>
        <strain evidence="2 3">ICMP 18580</strain>
    </source>
</reference>
<proteinExistence type="predicted"/>
<keyword evidence="3" id="KW-1185">Reference proteome</keyword>
<gene>
    <name evidence="2" type="ORF">GQ607_015979</name>
</gene>
<evidence type="ECO:0000313" key="3">
    <source>
        <dbReference type="Proteomes" id="UP000434172"/>
    </source>
</evidence>
<evidence type="ECO:0000313" key="2">
    <source>
        <dbReference type="EMBL" id="KAF0316777.1"/>
    </source>
</evidence>
<comment type="caution">
    <text evidence="2">The sequence shown here is derived from an EMBL/GenBank/DDBJ whole genome shotgun (WGS) entry which is preliminary data.</text>
</comment>
<name>A0A8H3ZI44_9PEZI</name>
<dbReference type="AlphaFoldDB" id="A0A8H3ZI44"/>
<organism evidence="2 3">
    <name type="scientific">Colletotrichum asianum</name>
    <dbReference type="NCBI Taxonomy" id="702518"/>
    <lineage>
        <taxon>Eukaryota</taxon>
        <taxon>Fungi</taxon>
        <taxon>Dikarya</taxon>
        <taxon>Ascomycota</taxon>
        <taxon>Pezizomycotina</taxon>
        <taxon>Sordariomycetes</taxon>
        <taxon>Hypocreomycetidae</taxon>
        <taxon>Glomerellales</taxon>
        <taxon>Glomerellaceae</taxon>
        <taxon>Colletotrichum</taxon>
        <taxon>Colletotrichum gloeosporioides species complex</taxon>
    </lineage>
</organism>